<sequence>MNLSINLAILKPVATMLIGSSAAMVLSALSVLVATHFFSPAVYGTFQATDSFALIFAFGGTFALDKAFYVSRSKSEDRIIAAMAVSAIFFTTLVAIVLYVFMVSYGLIEAIVSLPIAILYLAIVIMSRGLFFLSRSYQIRELNYKIVAMSDIVQSAILFIGRSLSSLYWPTLLGLLISGIAGTLGGTFKISQTVRRLAIQGLSEISRPRFSYVAWKNRRYFLVESWGGFLRSMAQKGTVVLVTATFGPSKAALTSVALLLLLQPMQVVINPAVDVARSKLATLIRNSDKSNDLIIANLTPLAVILIAPFILAFGIMVLLFLAPTLIGEKWQEVNSVIIYMAPVVYALLVARALQSVFSQLSLQGLALSVDLLSTLVLFVTIYLSWSLGFDLTTSFLAAGVALVLTMYFLFAILLLWTGKYNRVRHSV</sequence>
<feature type="transmembrane region" description="Helical" evidence="1">
    <location>
        <begin position="391"/>
        <end position="416"/>
    </location>
</feature>
<feature type="transmembrane region" description="Helical" evidence="1">
    <location>
        <begin position="80"/>
        <end position="101"/>
    </location>
</feature>
<evidence type="ECO:0000313" key="3">
    <source>
        <dbReference type="Proteomes" id="UP000234881"/>
    </source>
</evidence>
<feature type="transmembrane region" description="Helical" evidence="1">
    <location>
        <begin position="167"/>
        <end position="188"/>
    </location>
</feature>
<accession>A0A2N5XK06</accession>
<dbReference type="RefSeq" id="WP_101535749.1">
    <property type="nucleotide sequence ID" value="NZ_PKUQ01000055.1"/>
</dbReference>
<feature type="transmembrane region" description="Helical" evidence="1">
    <location>
        <begin position="51"/>
        <end position="68"/>
    </location>
</feature>
<evidence type="ECO:0008006" key="4">
    <source>
        <dbReference type="Google" id="ProtNLM"/>
    </source>
</evidence>
<dbReference type="Proteomes" id="UP000234881">
    <property type="component" value="Unassembled WGS sequence"/>
</dbReference>
<keyword evidence="1" id="KW-0472">Membrane</keyword>
<proteinExistence type="predicted"/>
<gene>
    <name evidence="2" type="ORF">C0081_21250</name>
</gene>
<evidence type="ECO:0000256" key="1">
    <source>
        <dbReference type="SAM" id="Phobius"/>
    </source>
</evidence>
<feature type="transmembrane region" description="Helical" evidence="1">
    <location>
        <begin position="107"/>
        <end position="130"/>
    </location>
</feature>
<organism evidence="2 3">
    <name type="scientific">Cohaesibacter celericrescens</name>
    <dbReference type="NCBI Taxonomy" id="2067669"/>
    <lineage>
        <taxon>Bacteria</taxon>
        <taxon>Pseudomonadati</taxon>
        <taxon>Pseudomonadota</taxon>
        <taxon>Alphaproteobacteria</taxon>
        <taxon>Hyphomicrobiales</taxon>
        <taxon>Cohaesibacteraceae</taxon>
    </lineage>
</organism>
<reference evidence="2 3" key="1">
    <citation type="submission" date="2018-01" db="EMBL/GenBank/DDBJ databases">
        <title>The draft genome sequence of Cohaesibacter sp. H1304.</title>
        <authorList>
            <person name="Wang N.-N."/>
            <person name="Du Z.-J."/>
        </authorList>
    </citation>
    <scope>NUCLEOTIDE SEQUENCE [LARGE SCALE GENOMIC DNA]</scope>
    <source>
        <strain evidence="2 3">H1304</strain>
    </source>
</reference>
<evidence type="ECO:0000313" key="2">
    <source>
        <dbReference type="EMBL" id="PLW74851.1"/>
    </source>
</evidence>
<feature type="transmembrane region" description="Helical" evidence="1">
    <location>
        <begin position="12"/>
        <end position="39"/>
    </location>
</feature>
<keyword evidence="1" id="KW-1133">Transmembrane helix</keyword>
<dbReference type="EMBL" id="PKUQ01000055">
    <property type="protein sequence ID" value="PLW74851.1"/>
    <property type="molecule type" value="Genomic_DNA"/>
</dbReference>
<dbReference type="AlphaFoldDB" id="A0A2N5XK06"/>
<feature type="transmembrane region" description="Helical" evidence="1">
    <location>
        <begin position="365"/>
        <end position="385"/>
    </location>
</feature>
<keyword evidence="1" id="KW-0812">Transmembrane</keyword>
<feature type="transmembrane region" description="Helical" evidence="1">
    <location>
        <begin position="333"/>
        <end position="353"/>
    </location>
</feature>
<keyword evidence="3" id="KW-1185">Reference proteome</keyword>
<comment type="caution">
    <text evidence="2">The sequence shown here is derived from an EMBL/GenBank/DDBJ whole genome shotgun (WGS) entry which is preliminary data.</text>
</comment>
<name>A0A2N5XK06_9HYPH</name>
<protein>
    <recommendedName>
        <fullName evidence="4">Polysaccharide biosynthesis protein C-terminal domain-containing protein</fullName>
    </recommendedName>
</protein>
<feature type="transmembrane region" description="Helical" evidence="1">
    <location>
        <begin position="293"/>
        <end position="321"/>
    </location>
</feature>